<dbReference type="GO" id="GO:0031267">
    <property type="term" value="F:small GTPase binding"/>
    <property type="evidence" value="ECO:0007669"/>
    <property type="project" value="TreeGrafter"/>
</dbReference>
<accession>A0AAV9EBI0</accession>
<proteinExistence type="predicted"/>
<protein>
    <submittedName>
        <fullName evidence="1">Vacuolar protein sorting-associated protein 9A</fullName>
    </submittedName>
</protein>
<dbReference type="GO" id="GO:0005829">
    <property type="term" value="C:cytosol"/>
    <property type="evidence" value="ECO:0007669"/>
    <property type="project" value="TreeGrafter"/>
</dbReference>
<dbReference type="GO" id="GO:0030139">
    <property type="term" value="C:endocytic vesicle"/>
    <property type="evidence" value="ECO:0007669"/>
    <property type="project" value="TreeGrafter"/>
</dbReference>
<reference evidence="1" key="1">
    <citation type="journal article" date="2023" name="Nat. Commun.">
        <title>Diploid and tetraploid genomes of Acorus and the evolution of monocots.</title>
        <authorList>
            <person name="Ma L."/>
            <person name="Liu K.W."/>
            <person name="Li Z."/>
            <person name="Hsiao Y.Y."/>
            <person name="Qi Y."/>
            <person name="Fu T."/>
            <person name="Tang G.D."/>
            <person name="Zhang D."/>
            <person name="Sun W.H."/>
            <person name="Liu D.K."/>
            <person name="Li Y."/>
            <person name="Chen G.Z."/>
            <person name="Liu X.D."/>
            <person name="Liao X.Y."/>
            <person name="Jiang Y.T."/>
            <person name="Yu X."/>
            <person name="Hao Y."/>
            <person name="Huang J."/>
            <person name="Zhao X.W."/>
            <person name="Ke S."/>
            <person name="Chen Y.Y."/>
            <person name="Wu W.L."/>
            <person name="Hsu J.L."/>
            <person name="Lin Y.F."/>
            <person name="Huang M.D."/>
            <person name="Li C.Y."/>
            <person name="Huang L."/>
            <person name="Wang Z.W."/>
            <person name="Zhao X."/>
            <person name="Zhong W.Y."/>
            <person name="Peng D.H."/>
            <person name="Ahmad S."/>
            <person name="Lan S."/>
            <person name="Zhang J.S."/>
            <person name="Tsai W.C."/>
            <person name="Van de Peer Y."/>
            <person name="Liu Z.J."/>
        </authorList>
    </citation>
    <scope>NUCLEOTIDE SEQUENCE</scope>
    <source>
        <strain evidence="1">CP</strain>
    </source>
</reference>
<dbReference type="AlphaFoldDB" id="A0AAV9EBI0"/>
<name>A0AAV9EBI0_ACOCL</name>
<dbReference type="GO" id="GO:0016192">
    <property type="term" value="P:vesicle-mediated transport"/>
    <property type="evidence" value="ECO:0007669"/>
    <property type="project" value="InterPro"/>
</dbReference>
<dbReference type="GO" id="GO:0005085">
    <property type="term" value="F:guanyl-nucleotide exchange factor activity"/>
    <property type="evidence" value="ECO:0007669"/>
    <property type="project" value="InterPro"/>
</dbReference>
<keyword evidence="2" id="KW-1185">Reference proteome</keyword>
<evidence type="ECO:0000313" key="1">
    <source>
        <dbReference type="EMBL" id="KAK1311143.1"/>
    </source>
</evidence>
<dbReference type="Gene3D" id="1.20.1050.80">
    <property type="entry name" value="VPS9 domain"/>
    <property type="match status" value="2"/>
</dbReference>
<evidence type="ECO:0000313" key="2">
    <source>
        <dbReference type="Proteomes" id="UP001180020"/>
    </source>
</evidence>
<dbReference type="EMBL" id="JAUJYO010000008">
    <property type="protein sequence ID" value="KAK1311143.1"/>
    <property type="molecule type" value="Genomic_DNA"/>
</dbReference>
<reference evidence="1" key="2">
    <citation type="submission" date="2023-06" db="EMBL/GenBank/DDBJ databases">
        <authorList>
            <person name="Ma L."/>
            <person name="Liu K.-W."/>
            <person name="Li Z."/>
            <person name="Hsiao Y.-Y."/>
            <person name="Qi Y."/>
            <person name="Fu T."/>
            <person name="Tang G."/>
            <person name="Zhang D."/>
            <person name="Sun W.-H."/>
            <person name="Liu D.-K."/>
            <person name="Li Y."/>
            <person name="Chen G.-Z."/>
            <person name="Liu X.-D."/>
            <person name="Liao X.-Y."/>
            <person name="Jiang Y.-T."/>
            <person name="Yu X."/>
            <person name="Hao Y."/>
            <person name="Huang J."/>
            <person name="Zhao X.-W."/>
            <person name="Ke S."/>
            <person name="Chen Y.-Y."/>
            <person name="Wu W.-L."/>
            <person name="Hsu J.-L."/>
            <person name="Lin Y.-F."/>
            <person name="Huang M.-D."/>
            <person name="Li C.-Y."/>
            <person name="Huang L."/>
            <person name="Wang Z.-W."/>
            <person name="Zhao X."/>
            <person name="Zhong W.-Y."/>
            <person name="Peng D.-H."/>
            <person name="Ahmad S."/>
            <person name="Lan S."/>
            <person name="Zhang J.-S."/>
            <person name="Tsai W.-C."/>
            <person name="Van De Peer Y."/>
            <person name="Liu Z.-J."/>
        </authorList>
    </citation>
    <scope>NUCLEOTIDE SEQUENCE</scope>
    <source>
        <strain evidence="1">CP</strain>
        <tissue evidence="1">Leaves</tissue>
    </source>
</reference>
<dbReference type="InterPro" id="IPR037191">
    <property type="entry name" value="VPS9_dom_sf"/>
</dbReference>
<dbReference type="InterPro" id="IPR045046">
    <property type="entry name" value="Vps9-like"/>
</dbReference>
<organism evidence="1 2">
    <name type="scientific">Acorus calamus</name>
    <name type="common">Sweet flag</name>
    <dbReference type="NCBI Taxonomy" id="4465"/>
    <lineage>
        <taxon>Eukaryota</taxon>
        <taxon>Viridiplantae</taxon>
        <taxon>Streptophyta</taxon>
        <taxon>Embryophyta</taxon>
        <taxon>Tracheophyta</taxon>
        <taxon>Spermatophyta</taxon>
        <taxon>Magnoliopsida</taxon>
        <taxon>Liliopsida</taxon>
        <taxon>Acoraceae</taxon>
        <taxon>Acorus</taxon>
    </lineage>
</organism>
<dbReference type="SUPFAM" id="SSF109993">
    <property type="entry name" value="VPS9 domain"/>
    <property type="match status" value="1"/>
</dbReference>
<gene>
    <name evidence="1" type="primary">VPS9A</name>
    <name evidence="1" type="ORF">QJS10_CPA08g01230</name>
</gene>
<dbReference type="PANTHER" id="PTHR23101">
    <property type="entry name" value="RAB GDP/GTP EXCHANGE FACTOR"/>
    <property type="match status" value="1"/>
</dbReference>
<dbReference type="PANTHER" id="PTHR23101:SF63">
    <property type="entry name" value="VACUOLAR PROTEIN SORTING-ASSOCIATED PROTEIN 9A-LIKE ISOFORM X1"/>
    <property type="match status" value="1"/>
</dbReference>
<comment type="caution">
    <text evidence="1">The sequence shown here is derived from an EMBL/GenBank/DDBJ whole genome shotgun (WGS) entry which is preliminary data.</text>
</comment>
<dbReference type="Proteomes" id="UP001180020">
    <property type="component" value="Unassembled WGS sequence"/>
</dbReference>
<sequence>MSSASHASSPTTFYGSSIGCGTRRRLISCVRSRATGGLEKYVMTKLFNRTFARSLEDAKFDQEISEKIYLLQHFIKPEHLDVPEIFHNEASWLVINNLLINASVSSDHVPAGADEFLPVIIYVTIKARSHR</sequence>